<keyword evidence="9" id="KW-1185">Reference proteome</keyword>
<sequence>MSTNSTQTSLPVVAASQGPTTIAVSSVLLGLNAFFIGLRCYSRGIAKRFNFNDVFMIIAVFIYGGLLALLILGVQNGIGSHTTSATLKGIGNSLKFIFFLEIIYVVLTSIMKASLAITLLQWAKVKWHIYMLQAAILIDAIICIVVVEYFLVQCAPISYTWELIDPTKKGVCLPATQEIAVGFALSGTTVSLDMIFLFAPFYMLRGRGVNKTLKMYIYGIFGLGVLASIANFIRLATLAKLKASTDPLFDAAPVFLWSAAEVSIGISVAGILELRPLMQRFQVKGFEAPFDQLADDRIPIRLQSMDKSTTGFSAREDIRNQGLDGRRF</sequence>
<evidence type="ECO:0000256" key="6">
    <source>
        <dbReference type="SAM" id="Phobius"/>
    </source>
</evidence>
<dbReference type="GO" id="GO:0016020">
    <property type="term" value="C:membrane"/>
    <property type="evidence" value="ECO:0007669"/>
    <property type="project" value="UniProtKB-SubCell"/>
</dbReference>
<evidence type="ECO:0000256" key="4">
    <source>
        <dbReference type="ARBA" id="ARBA00023136"/>
    </source>
</evidence>
<dbReference type="InterPro" id="IPR052337">
    <property type="entry name" value="SAT4-like"/>
</dbReference>
<reference evidence="8 9" key="1">
    <citation type="submission" date="2016-03" db="EMBL/GenBank/DDBJ databases">
        <authorList>
            <person name="Ploux O."/>
        </authorList>
    </citation>
    <scope>NUCLEOTIDE SEQUENCE [LARGE SCALE GENOMIC DNA]</scope>
    <source>
        <strain evidence="8 9">UAMH 11012</strain>
    </source>
</reference>
<dbReference type="Pfam" id="PF20684">
    <property type="entry name" value="Fung_rhodopsin"/>
    <property type="match status" value="1"/>
</dbReference>
<dbReference type="InterPro" id="IPR049326">
    <property type="entry name" value="Rhodopsin_dom_fungi"/>
</dbReference>
<dbReference type="EMBL" id="FJOG01000027">
    <property type="protein sequence ID" value="CZR64569.1"/>
    <property type="molecule type" value="Genomic_DNA"/>
</dbReference>
<evidence type="ECO:0000256" key="5">
    <source>
        <dbReference type="ARBA" id="ARBA00038359"/>
    </source>
</evidence>
<keyword evidence="4 6" id="KW-0472">Membrane</keyword>
<comment type="similarity">
    <text evidence="5">Belongs to the SAT4 family.</text>
</comment>
<feature type="transmembrane region" description="Helical" evidence="6">
    <location>
        <begin position="254"/>
        <end position="274"/>
    </location>
</feature>
<feature type="transmembrane region" description="Helical" evidence="6">
    <location>
        <begin position="134"/>
        <end position="159"/>
    </location>
</feature>
<dbReference type="AlphaFoldDB" id="A0A1L7XHP7"/>
<evidence type="ECO:0000313" key="8">
    <source>
        <dbReference type="EMBL" id="CZR64569.1"/>
    </source>
</evidence>
<accession>A0A1L7XHP7</accession>
<feature type="transmembrane region" description="Helical" evidence="6">
    <location>
        <begin position="215"/>
        <end position="234"/>
    </location>
</feature>
<evidence type="ECO:0000256" key="2">
    <source>
        <dbReference type="ARBA" id="ARBA00022692"/>
    </source>
</evidence>
<keyword evidence="3 6" id="KW-1133">Transmembrane helix</keyword>
<evidence type="ECO:0000256" key="3">
    <source>
        <dbReference type="ARBA" id="ARBA00022989"/>
    </source>
</evidence>
<feature type="transmembrane region" description="Helical" evidence="6">
    <location>
        <begin position="179"/>
        <end position="203"/>
    </location>
</feature>
<keyword evidence="2 6" id="KW-0812">Transmembrane</keyword>
<evidence type="ECO:0000256" key="1">
    <source>
        <dbReference type="ARBA" id="ARBA00004141"/>
    </source>
</evidence>
<evidence type="ECO:0000259" key="7">
    <source>
        <dbReference type="Pfam" id="PF20684"/>
    </source>
</evidence>
<proteinExistence type="inferred from homology"/>
<dbReference type="PANTHER" id="PTHR33048">
    <property type="entry name" value="PTH11-LIKE INTEGRAL MEMBRANE PROTEIN (AFU_ORTHOLOGUE AFUA_5G11245)"/>
    <property type="match status" value="1"/>
</dbReference>
<dbReference type="PANTHER" id="PTHR33048:SF96">
    <property type="entry name" value="INTEGRAL MEMBRANE PROTEIN"/>
    <property type="match status" value="1"/>
</dbReference>
<feature type="transmembrane region" description="Helical" evidence="6">
    <location>
        <begin position="96"/>
        <end position="122"/>
    </location>
</feature>
<feature type="transmembrane region" description="Helical" evidence="6">
    <location>
        <begin position="20"/>
        <end position="42"/>
    </location>
</feature>
<feature type="transmembrane region" description="Helical" evidence="6">
    <location>
        <begin position="54"/>
        <end position="76"/>
    </location>
</feature>
<organism evidence="8 9">
    <name type="scientific">Phialocephala subalpina</name>
    <dbReference type="NCBI Taxonomy" id="576137"/>
    <lineage>
        <taxon>Eukaryota</taxon>
        <taxon>Fungi</taxon>
        <taxon>Dikarya</taxon>
        <taxon>Ascomycota</taxon>
        <taxon>Pezizomycotina</taxon>
        <taxon>Leotiomycetes</taxon>
        <taxon>Helotiales</taxon>
        <taxon>Mollisiaceae</taxon>
        <taxon>Phialocephala</taxon>
        <taxon>Phialocephala fortinii species complex</taxon>
    </lineage>
</organism>
<comment type="subcellular location">
    <subcellularLocation>
        <location evidence="1">Membrane</location>
        <topology evidence="1">Multi-pass membrane protein</topology>
    </subcellularLocation>
</comment>
<protein>
    <recommendedName>
        <fullName evidence="7">Rhodopsin domain-containing protein</fullName>
    </recommendedName>
</protein>
<dbReference type="STRING" id="576137.A0A1L7XHP7"/>
<feature type="domain" description="Rhodopsin" evidence="7">
    <location>
        <begin position="38"/>
        <end position="280"/>
    </location>
</feature>
<evidence type="ECO:0000313" key="9">
    <source>
        <dbReference type="Proteomes" id="UP000184330"/>
    </source>
</evidence>
<dbReference type="OrthoDB" id="4682787at2759"/>
<dbReference type="Proteomes" id="UP000184330">
    <property type="component" value="Unassembled WGS sequence"/>
</dbReference>
<name>A0A1L7XHP7_9HELO</name>
<gene>
    <name evidence="8" type="ORF">PAC_14467</name>
</gene>